<dbReference type="InterPro" id="IPR037396">
    <property type="entry name" value="FMN_HAD"/>
</dbReference>
<dbReference type="CDD" id="cd02809">
    <property type="entry name" value="alpha_hydroxyacid_oxid_FMN"/>
    <property type="match status" value="1"/>
</dbReference>
<gene>
    <name evidence="8" type="ORF">AFUS01_LOCUS18627</name>
</gene>
<dbReference type="AlphaFoldDB" id="A0A8J2K2E3"/>
<evidence type="ECO:0000256" key="2">
    <source>
        <dbReference type="ARBA" id="ARBA00013087"/>
    </source>
</evidence>
<comment type="cofactor">
    <cofactor evidence="1">
        <name>FMN</name>
        <dbReference type="ChEBI" id="CHEBI:58210"/>
    </cofactor>
</comment>
<comment type="catalytic activity">
    <reaction evidence="6">
        <text>2-hydroxyoctanoate + O2 = 2-oxooctanoate + H2O2</text>
        <dbReference type="Rhea" id="RHEA:67940"/>
        <dbReference type="ChEBI" id="CHEBI:15379"/>
        <dbReference type="ChEBI" id="CHEBI:16240"/>
        <dbReference type="ChEBI" id="CHEBI:133514"/>
        <dbReference type="ChEBI" id="CHEBI:176689"/>
    </reaction>
    <physiologicalReaction direction="left-to-right" evidence="6">
        <dbReference type="Rhea" id="RHEA:67941"/>
    </physiologicalReaction>
</comment>
<dbReference type="PANTHER" id="PTHR10578:SF149">
    <property type="entry name" value="2-HYDROXYACID OXIDASE 2"/>
    <property type="match status" value="1"/>
</dbReference>
<evidence type="ECO:0000256" key="6">
    <source>
        <dbReference type="ARBA" id="ARBA00029327"/>
    </source>
</evidence>
<proteinExistence type="inferred from homology"/>
<keyword evidence="3" id="KW-0560">Oxidoreductase</keyword>
<dbReference type="InterPro" id="IPR000262">
    <property type="entry name" value="FMN-dep_DH"/>
</dbReference>
<evidence type="ECO:0000256" key="3">
    <source>
        <dbReference type="ARBA" id="ARBA00023002"/>
    </source>
</evidence>
<evidence type="ECO:0000256" key="5">
    <source>
        <dbReference type="ARBA" id="ARBA00029325"/>
    </source>
</evidence>
<dbReference type="PANTHER" id="PTHR10578">
    <property type="entry name" value="S -2-HYDROXY-ACID OXIDASE-RELATED"/>
    <property type="match status" value="1"/>
</dbReference>
<dbReference type="GO" id="GO:0010181">
    <property type="term" value="F:FMN binding"/>
    <property type="evidence" value="ECO:0007669"/>
    <property type="project" value="InterPro"/>
</dbReference>
<dbReference type="InterPro" id="IPR012133">
    <property type="entry name" value="Alpha-hydoxy_acid_DH_FMN"/>
</dbReference>
<sequence length="376" mass="41327">MVKLQPDKDLEKLVCVKDFAADASNKLSKNALEYFQSGADDEVTLRENSTAFQRWKIIPRVFRDVSKRKISSTVLGKEVSIPVGVSPMGFQRVASFEGEIDTAKAAAAAGSIFTLSTFATTSIEDVAKAIPNGRKWLQLFIFANKAIVESLIRRAEENGFEAIVITVDSQYVGKRRANARKPFKLPRHLKIANFDPPIGLPEGVVSNDFSNISHLHNDLDFRMTWDIVHWLKKATKLPIILKGILSPKDAELAVENCVAGIWISNHGGRALDHGISTIDMLPQIREKVGNKIEVYIDGGIHKGSDVFKALALGANMVFMGRPFIWGLASGSEAGAKKIFEIIEEELDSTMALAGVKCISAIKDVYVANTPTMRCNL</sequence>
<accession>A0A8J2K2E3</accession>
<organism evidence="8 9">
    <name type="scientific">Allacma fusca</name>
    <dbReference type="NCBI Taxonomy" id="39272"/>
    <lineage>
        <taxon>Eukaryota</taxon>
        <taxon>Metazoa</taxon>
        <taxon>Ecdysozoa</taxon>
        <taxon>Arthropoda</taxon>
        <taxon>Hexapoda</taxon>
        <taxon>Collembola</taxon>
        <taxon>Symphypleona</taxon>
        <taxon>Sminthuridae</taxon>
        <taxon>Allacma</taxon>
    </lineage>
</organism>
<evidence type="ECO:0000256" key="1">
    <source>
        <dbReference type="ARBA" id="ARBA00001917"/>
    </source>
</evidence>
<evidence type="ECO:0000313" key="9">
    <source>
        <dbReference type="Proteomes" id="UP000708208"/>
    </source>
</evidence>
<dbReference type="GO" id="GO:0005777">
    <property type="term" value="C:peroxisome"/>
    <property type="evidence" value="ECO:0007669"/>
    <property type="project" value="UniProtKB-ARBA"/>
</dbReference>
<comment type="catalytic activity">
    <reaction evidence="5">
        <text>a (2S)-2-hydroxycarboxylate + O2 = a 2-oxocarboxylate + H2O2</text>
        <dbReference type="Rhea" id="RHEA:16789"/>
        <dbReference type="ChEBI" id="CHEBI:15379"/>
        <dbReference type="ChEBI" id="CHEBI:16240"/>
        <dbReference type="ChEBI" id="CHEBI:35179"/>
        <dbReference type="ChEBI" id="CHEBI:58123"/>
        <dbReference type="EC" id="1.1.3.15"/>
    </reaction>
    <physiologicalReaction direction="left-to-right" evidence="5">
        <dbReference type="Rhea" id="RHEA:16790"/>
    </physiologicalReaction>
</comment>
<feature type="domain" description="FMN hydroxy acid dehydrogenase" evidence="7">
    <location>
        <begin position="8"/>
        <end position="371"/>
    </location>
</feature>
<reference evidence="8" key="1">
    <citation type="submission" date="2021-06" db="EMBL/GenBank/DDBJ databases">
        <authorList>
            <person name="Hodson N. C."/>
            <person name="Mongue J. A."/>
            <person name="Jaron S. K."/>
        </authorList>
    </citation>
    <scope>NUCLEOTIDE SEQUENCE</scope>
</reference>
<evidence type="ECO:0000259" key="7">
    <source>
        <dbReference type="PROSITE" id="PS51349"/>
    </source>
</evidence>
<name>A0A8J2K2E3_9HEXA</name>
<dbReference type="PROSITE" id="PS51349">
    <property type="entry name" value="FMN_HYDROXY_ACID_DH_2"/>
    <property type="match status" value="1"/>
</dbReference>
<evidence type="ECO:0000313" key="8">
    <source>
        <dbReference type="EMBL" id="CAG7729944.1"/>
    </source>
</evidence>
<dbReference type="GO" id="GO:0003973">
    <property type="term" value="F:(S)-2-hydroxy-acid oxidase activity"/>
    <property type="evidence" value="ECO:0007669"/>
    <property type="project" value="UniProtKB-EC"/>
</dbReference>
<keyword evidence="9" id="KW-1185">Reference proteome</keyword>
<dbReference type="Proteomes" id="UP000708208">
    <property type="component" value="Unassembled WGS sequence"/>
</dbReference>
<evidence type="ECO:0000256" key="4">
    <source>
        <dbReference type="ARBA" id="ARBA00024042"/>
    </source>
</evidence>
<comment type="caution">
    <text evidence="8">The sequence shown here is derived from an EMBL/GenBank/DDBJ whole genome shotgun (WGS) entry which is preliminary data.</text>
</comment>
<comment type="similarity">
    <text evidence="4">Belongs to the FMN-dependent alpha-hydroxy acid dehydrogenase family.</text>
</comment>
<dbReference type="OrthoDB" id="25826at2759"/>
<dbReference type="EMBL" id="CAJVCH010186689">
    <property type="protein sequence ID" value="CAG7729944.1"/>
    <property type="molecule type" value="Genomic_DNA"/>
</dbReference>
<dbReference type="EC" id="1.1.3.15" evidence="2"/>
<dbReference type="Pfam" id="PF01070">
    <property type="entry name" value="FMN_dh"/>
    <property type="match status" value="1"/>
</dbReference>
<dbReference type="FunFam" id="3.20.20.70:FF:000056">
    <property type="entry name" value="hydroxyacid oxidase 2"/>
    <property type="match status" value="1"/>
</dbReference>
<dbReference type="PIRSF" id="PIRSF000138">
    <property type="entry name" value="Al-hdrx_acd_dh"/>
    <property type="match status" value="1"/>
</dbReference>
<protein>
    <recommendedName>
        <fullName evidence="2">(S)-2-hydroxy-acid oxidase</fullName>
        <ecNumber evidence="2">1.1.3.15</ecNumber>
    </recommendedName>
</protein>